<dbReference type="EMBL" id="JAHKNG010000018">
    <property type="protein sequence ID" value="MBU3030729.1"/>
    <property type="molecule type" value="Genomic_DNA"/>
</dbReference>
<dbReference type="PANTHER" id="PTHR46568">
    <property type="entry name" value="ALKYLDIHYDROXYACETONEPHOSPHATE SYNTHASE, PEROXISOMAL"/>
    <property type="match status" value="1"/>
</dbReference>
<evidence type="ECO:0000313" key="4">
    <source>
        <dbReference type="Proteomes" id="UP001166191"/>
    </source>
</evidence>
<name>A0ABS6AM43_9RHOB</name>
<dbReference type="InterPro" id="IPR004113">
    <property type="entry name" value="FAD-bd_oxidored_4_C"/>
</dbReference>
<dbReference type="InterPro" id="IPR006094">
    <property type="entry name" value="Oxid_FAD_bind_N"/>
</dbReference>
<keyword evidence="1" id="KW-0285">Flavoprotein</keyword>
<evidence type="ECO:0000256" key="1">
    <source>
        <dbReference type="ARBA" id="ARBA00022827"/>
    </source>
</evidence>
<protein>
    <submittedName>
        <fullName evidence="3">FAD-binding oxidoreductase</fullName>
    </submittedName>
</protein>
<keyword evidence="1" id="KW-0274">FAD</keyword>
<dbReference type="InterPro" id="IPR025650">
    <property type="entry name" value="Alkyl-DHAP_Synthase"/>
</dbReference>
<reference evidence="3" key="1">
    <citation type="submission" date="2021-06" db="EMBL/GenBank/DDBJ databases">
        <title>Paracoccus bacterium XHP0099 sp. nov., isolated from the surface waters of the Yellow Sea.</title>
        <authorList>
            <person name="Xue H."/>
            <person name="Zhang D."/>
        </authorList>
    </citation>
    <scope>NUCLEOTIDE SEQUENCE</scope>
    <source>
        <strain evidence="3">XHP0099</strain>
    </source>
</reference>
<feature type="domain" description="FAD-binding PCMH-type" evidence="2">
    <location>
        <begin position="43"/>
        <end position="221"/>
    </location>
</feature>
<gene>
    <name evidence="3" type="ORF">KNW02_11455</name>
</gene>
<dbReference type="PANTHER" id="PTHR46568:SF1">
    <property type="entry name" value="ALKYLDIHYDROXYACETONEPHOSPHATE SYNTHASE, PEROXISOMAL"/>
    <property type="match status" value="1"/>
</dbReference>
<comment type="caution">
    <text evidence="3">The sequence shown here is derived from an EMBL/GenBank/DDBJ whole genome shotgun (WGS) entry which is preliminary data.</text>
</comment>
<dbReference type="InterPro" id="IPR016166">
    <property type="entry name" value="FAD-bd_PCMH"/>
</dbReference>
<dbReference type="PROSITE" id="PS51387">
    <property type="entry name" value="FAD_PCMH"/>
    <property type="match status" value="1"/>
</dbReference>
<dbReference type="RefSeq" id="WP_216033405.1">
    <property type="nucleotide sequence ID" value="NZ_JAHKNG010000018.1"/>
</dbReference>
<dbReference type="Proteomes" id="UP001166191">
    <property type="component" value="Unassembled WGS sequence"/>
</dbReference>
<evidence type="ECO:0000313" key="3">
    <source>
        <dbReference type="EMBL" id="MBU3030729.1"/>
    </source>
</evidence>
<organism evidence="3 4">
    <name type="scientific">Paracoccus marinaquae</name>
    <dbReference type="NCBI Taxonomy" id="2841926"/>
    <lineage>
        <taxon>Bacteria</taxon>
        <taxon>Pseudomonadati</taxon>
        <taxon>Pseudomonadota</taxon>
        <taxon>Alphaproteobacteria</taxon>
        <taxon>Rhodobacterales</taxon>
        <taxon>Paracoccaceae</taxon>
        <taxon>Paracoccus</taxon>
    </lineage>
</organism>
<sequence>MAISRIILDSVPAERLSDSADCVAAHSYDAWPIAVKWRQQGKQPCKPDLVAHPHSTQEVAALLRECNENGNAVTPWGLGSSVVGSPLTEAGGVVIDLSRMDRIIALDEDNLLVTVQAGKRGDLLEAELNERGYTLNHSPQSLDRSTVGGWVATRATGQLSSLYGGIEDQLIALEVVLPDGRIVQTKQTPRAAIGLDTKEVFLGSEGTFGIVTQVTTRIFPLKSYRRLETVTFDTVSDGIKAMRAMTRNGLKPFIVRFYDVDEARHAMKDPSFGQCVMFLGFEGIEAVVEAEYAAVMDLCRAHGGKAIGPAGIEGWLARRYDFSAVENILARPGGVAETIEISDFWSSIEGTYEALKTALAPLADEVLCHFSHVYAQGSSLYVILIGQAEDAAAAEARIRRIWEVAMRICLERGAATSHHHGVGLARKDFVAADQGDAMVVNQLIKSALDPNNIMNPGKLGYRPRTPAETRN</sequence>
<accession>A0ABS6AM43</accession>
<keyword evidence="4" id="KW-1185">Reference proteome</keyword>
<dbReference type="Pfam" id="PF01565">
    <property type="entry name" value="FAD_binding_4"/>
    <property type="match status" value="1"/>
</dbReference>
<proteinExistence type="predicted"/>
<evidence type="ECO:0000259" key="2">
    <source>
        <dbReference type="PROSITE" id="PS51387"/>
    </source>
</evidence>
<dbReference type="Pfam" id="PF02913">
    <property type="entry name" value="FAD-oxidase_C"/>
    <property type="match status" value="1"/>
</dbReference>